<comment type="caution">
    <text evidence="1">The sequence shown here is derived from an EMBL/GenBank/DDBJ whole genome shotgun (WGS) entry which is preliminary data.</text>
</comment>
<keyword evidence="2" id="KW-1185">Reference proteome</keyword>
<evidence type="ECO:0000313" key="1">
    <source>
        <dbReference type="EMBL" id="TNN74966.1"/>
    </source>
</evidence>
<evidence type="ECO:0000313" key="2">
    <source>
        <dbReference type="Proteomes" id="UP000314294"/>
    </source>
</evidence>
<gene>
    <name evidence="1" type="ORF">EYF80_014711</name>
</gene>
<name>A0A4Z2IAA7_9TELE</name>
<proteinExistence type="predicted"/>
<protein>
    <submittedName>
        <fullName evidence="1">Uncharacterized protein</fullName>
    </submittedName>
</protein>
<accession>A0A4Z2IAA7</accession>
<dbReference type="Proteomes" id="UP000314294">
    <property type="component" value="Unassembled WGS sequence"/>
</dbReference>
<reference evidence="1 2" key="1">
    <citation type="submission" date="2019-03" db="EMBL/GenBank/DDBJ databases">
        <title>First draft genome of Liparis tanakae, snailfish: a comprehensive survey of snailfish specific genes.</title>
        <authorList>
            <person name="Kim W."/>
            <person name="Song I."/>
            <person name="Jeong J.-H."/>
            <person name="Kim D."/>
            <person name="Kim S."/>
            <person name="Ryu S."/>
            <person name="Song J.Y."/>
            <person name="Lee S.K."/>
        </authorList>
    </citation>
    <scope>NUCLEOTIDE SEQUENCE [LARGE SCALE GENOMIC DNA]</scope>
    <source>
        <tissue evidence="1">Muscle</tissue>
    </source>
</reference>
<dbReference type="EMBL" id="SRLO01000108">
    <property type="protein sequence ID" value="TNN74966.1"/>
    <property type="molecule type" value="Genomic_DNA"/>
</dbReference>
<organism evidence="1 2">
    <name type="scientific">Liparis tanakae</name>
    <name type="common">Tanaka's snailfish</name>
    <dbReference type="NCBI Taxonomy" id="230148"/>
    <lineage>
        <taxon>Eukaryota</taxon>
        <taxon>Metazoa</taxon>
        <taxon>Chordata</taxon>
        <taxon>Craniata</taxon>
        <taxon>Vertebrata</taxon>
        <taxon>Euteleostomi</taxon>
        <taxon>Actinopterygii</taxon>
        <taxon>Neopterygii</taxon>
        <taxon>Teleostei</taxon>
        <taxon>Neoteleostei</taxon>
        <taxon>Acanthomorphata</taxon>
        <taxon>Eupercaria</taxon>
        <taxon>Perciformes</taxon>
        <taxon>Cottioidei</taxon>
        <taxon>Cottales</taxon>
        <taxon>Liparidae</taxon>
        <taxon>Liparis</taxon>
    </lineage>
</organism>
<dbReference type="AlphaFoldDB" id="A0A4Z2IAA7"/>
<sequence length="77" mass="8082">MSDVGIRAGGGVVLRVEAVVRRYPLQAAERGLAAPRMGQSVAALEALDALEGVLATELTYEGRRGEGGMVEKRGKSK</sequence>